<proteinExistence type="predicted"/>
<organism evidence="1">
    <name type="scientific">Campylobacter coli</name>
    <dbReference type="NCBI Taxonomy" id="195"/>
    <lineage>
        <taxon>Bacteria</taxon>
        <taxon>Pseudomonadati</taxon>
        <taxon>Campylobacterota</taxon>
        <taxon>Epsilonproteobacteria</taxon>
        <taxon>Campylobacterales</taxon>
        <taxon>Campylobacteraceae</taxon>
        <taxon>Campylobacter</taxon>
    </lineage>
</organism>
<dbReference type="InterPro" id="IPR001646">
    <property type="entry name" value="5peptide_repeat"/>
</dbReference>
<comment type="caution">
    <text evidence="1">The sequence shown here is derived from an EMBL/GenBank/DDBJ whole genome shotgun (WGS) entry which is preliminary data.</text>
</comment>
<dbReference type="AlphaFoldDB" id="A0A5T0J2N1"/>
<dbReference type="PANTHER" id="PTHR14136:SF17">
    <property type="entry name" value="BTB_POZ DOMAIN-CONTAINING PROTEIN KCTD9"/>
    <property type="match status" value="1"/>
</dbReference>
<evidence type="ECO:0000313" key="1">
    <source>
        <dbReference type="EMBL" id="EAJ9572246.1"/>
    </source>
</evidence>
<dbReference type="PANTHER" id="PTHR14136">
    <property type="entry name" value="BTB_POZ DOMAIN-CONTAINING PROTEIN KCTD9"/>
    <property type="match status" value="1"/>
</dbReference>
<dbReference type="Gene3D" id="2.160.20.80">
    <property type="entry name" value="E3 ubiquitin-protein ligase SopA"/>
    <property type="match status" value="1"/>
</dbReference>
<dbReference type="InterPro" id="IPR051082">
    <property type="entry name" value="Pentapeptide-BTB/POZ_domain"/>
</dbReference>
<sequence length="180" mass="20767">MGILKRLDETIIIEDDRKSEKELVEYCILEGISLNNANLENVNLSGLDFDNVFINGASFKNANLSNISSKNASFIDCDFSGVRLYGCNLLDTEFENCIFENVDFRDCIGDMKNIFTVAIDTYVMNFSKTHLSLGCQIKTIREWKTTHIDDIEDEEQKWLWGYYKDTIFEIIDKRLGVEND</sequence>
<accession>A0A5T0J2N1</accession>
<name>A0A5T0J2N1_CAMCO</name>
<dbReference type="Pfam" id="PF00805">
    <property type="entry name" value="Pentapeptide"/>
    <property type="match status" value="1"/>
</dbReference>
<dbReference type="SUPFAM" id="SSF141571">
    <property type="entry name" value="Pentapeptide repeat-like"/>
    <property type="match status" value="1"/>
</dbReference>
<reference evidence="1" key="1">
    <citation type="submission" date="2019-04" db="EMBL/GenBank/DDBJ databases">
        <authorList>
            <consortium name="NARMS: The National Antimicrobial Resistance Monitoring System"/>
        </authorList>
    </citation>
    <scope>NUCLEOTIDE SEQUENCE</scope>
    <source>
        <strain evidence="1">FSIS11918609</strain>
    </source>
</reference>
<gene>
    <name evidence="1" type="ORF">E5B80_07595</name>
</gene>
<dbReference type="EMBL" id="AACCAN010000017">
    <property type="protein sequence ID" value="EAJ9572246.1"/>
    <property type="molecule type" value="Genomic_DNA"/>
</dbReference>
<protein>
    <submittedName>
        <fullName evidence="1">Pentapeptide repeat-containing protein</fullName>
    </submittedName>
</protein>